<evidence type="ECO:0000313" key="9">
    <source>
        <dbReference type="Proteomes" id="UP000504632"/>
    </source>
</evidence>
<dbReference type="GeneID" id="115810446"/>
<sequence>MCSPLLQYGKIGVTAMSRGSIKSTVEFSKKQQQKLRNLEQHFKKRLLAVHQRFAGIPDSAVVWGRHHVYTEDGGAIYRMAFGQGEQDLGEVFRADWAGDVGGTIQRVRLSPTESVLAVTVKSSLREEARCLLVRLDADSEIHQPMLILDKVFSFEWATDKVLFYSTQEGLQCRKVFRLLLSDRGSSSTLVYEEKNPEFFVEVSRSRDHRLVTVNCSSKDSSEAWIIDSTAPISPPVLVQSRLPGLLYHVEHSENQLYILANTGPGQEYQLLRAPVSSPSMPNWVPVFTPSPWTVIKDMEMLRNHCVVSVRDSTGLLQLQTVPLENPKQVSTFKLPAWACCLETQQARMMDRETFRFFLSSPVHPPVCYLLSPGHRQPFSQEEDPQQHHLQECYTTRLQASSQDGTLVPITLFHMPALDQLGRVPLLVHVYGAYGLDINMSFCPEKRLLLEGGWALAYCHVRGGGERGLAWHRAGHLLQKQRGVEDLAACIQTLFHQGISQPGLTALTARSAGAVLAAALCNQHPQLLTALTMQAPFLDVLGTMQDPSLPLTVEETGEWGDPLTDPQYRECIASYCPCHNIKPQRYPSVLITAYQDDKRIPLSGVLKYAERLKKAVHTHKSSLLSEPGGSVILNLQPGGDHFGPEDFDLSLNESAKQMAFLHMELGLEAHGYRRRRK</sequence>
<evidence type="ECO:0000313" key="10">
    <source>
        <dbReference type="RefSeq" id="XP_030628237.1"/>
    </source>
</evidence>
<dbReference type="CTD" id="9581"/>
<dbReference type="InterPro" id="IPR002470">
    <property type="entry name" value="Peptidase_S9A"/>
</dbReference>
<dbReference type="Gene3D" id="3.40.50.1820">
    <property type="entry name" value="alpha/beta hydrolase"/>
    <property type="match status" value="1"/>
</dbReference>
<dbReference type="GO" id="GO:0005856">
    <property type="term" value="C:cytoskeleton"/>
    <property type="evidence" value="ECO:0007669"/>
    <property type="project" value="TreeGrafter"/>
</dbReference>
<dbReference type="PRINTS" id="PR00862">
    <property type="entry name" value="PROLIGOPTASE"/>
</dbReference>
<accession>A0A6J2V8R7</accession>
<dbReference type="FunCoup" id="A0A6J2V8R7">
    <property type="interactions" value="175"/>
</dbReference>
<dbReference type="InterPro" id="IPR001375">
    <property type="entry name" value="Peptidase_S9_cat"/>
</dbReference>
<evidence type="ECO:0000256" key="1">
    <source>
        <dbReference type="ARBA" id="ARBA00005228"/>
    </source>
</evidence>
<dbReference type="InterPro" id="IPR023302">
    <property type="entry name" value="Pept_S9A_N"/>
</dbReference>
<dbReference type="SUPFAM" id="SSF53474">
    <property type="entry name" value="alpha/beta-Hydrolases"/>
    <property type="match status" value="1"/>
</dbReference>
<evidence type="ECO:0000256" key="2">
    <source>
        <dbReference type="ARBA" id="ARBA00022670"/>
    </source>
</evidence>
<dbReference type="GO" id="GO:0005794">
    <property type="term" value="C:Golgi apparatus"/>
    <property type="evidence" value="ECO:0007669"/>
    <property type="project" value="TreeGrafter"/>
</dbReference>
<evidence type="ECO:0000256" key="5">
    <source>
        <dbReference type="ARBA" id="ARBA00045448"/>
    </source>
</evidence>
<protein>
    <recommendedName>
        <fullName evidence="6">Prolyl endopeptidase</fullName>
        <ecNumber evidence="6">3.4.21.-</ecNumber>
    </recommendedName>
</protein>
<dbReference type="EC" id="3.4.21.-" evidence="6"/>
<dbReference type="RefSeq" id="XP_030628237.1">
    <property type="nucleotide sequence ID" value="XM_030772377.1"/>
</dbReference>
<dbReference type="FunFam" id="3.40.50.1820:FF:000050">
    <property type="entry name" value="prolyl endopeptidase-like isoform X2"/>
    <property type="match status" value="1"/>
</dbReference>
<comment type="function">
    <text evidence="5">Serine peptidase whose precise substrate specificity remains unclear. Does not cleave peptides after a arginine or lysine residue. Regulates trans-Golgi network morphology and sorting by regulating the membrane binding of the AP-1 complex. May play a role in the regulation of synaptic vesicle exocytosis.</text>
</comment>
<keyword evidence="3 6" id="KW-0378">Hydrolase</keyword>
<evidence type="ECO:0000256" key="3">
    <source>
        <dbReference type="ARBA" id="ARBA00022801"/>
    </source>
</evidence>
<dbReference type="Pfam" id="PF02897">
    <property type="entry name" value="Peptidase_S9_N"/>
    <property type="match status" value="1"/>
</dbReference>
<evidence type="ECO:0000256" key="6">
    <source>
        <dbReference type="RuleBase" id="RU368024"/>
    </source>
</evidence>
<dbReference type="GO" id="GO:0004252">
    <property type="term" value="F:serine-type endopeptidase activity"/>
    <property type="evidence" value="ECO:0007669"/>
    <property type="project" value="UniProtKB-UniRule"/>
</dbReference>
<organism evidence="9 10">
    <name type="scientific">Chanos chanos</name>
    <name type="common">Milkfish</name>
    <name type="synonym">Mugil chanos</name>
    <dbReference type="NCBI Taxonomy" id="29144"/>
    <lineage>
        <taxon>Eukaryota</taxon>
        <taxon>Metazoa</taxon>
        <taxon>Chordata</taxon>
        <taxon>Craniata</taxon>
        <taxon>Vertebrata</taxon>
        <taxon>Euteleostomi</taxon>
        <taxon>Actinopterygii</taxon>
        <taxon>Neopterygii</taxon>
        <taxon>Teleostei</taxon>
        <taxon>Ostariophysi</taxon>
        <taxon>Gonorynchiformes</taxon>
        <taxon>Chanidae</taxon>
        <taxon>Chanos</taxon>
    </lineage>
</organism>
<evidence type="ECO:0000256" key="4">
    <source>
        <dbReference type="ARBA" id="ARBA00022825"/>
    </source>
</evidence>
<reference evidence="10" key="1">
    <citation type="submission" date="2025-08" db="UniProtKB">
        <authorList>
            <consortium name="RefSeq"/>
        </authorList>
    </citation>
    <scope>IDENTIFICATION</scope>
</reference>
<dbReference type="Pfam" id="PF00326">
    <property type="entry name" value="Peptidase_S9"/>
    <property type="match status" value="1"/>
</dbReference>
<dbReference type="InParanoid" id="A0A6J2V8R7"/>
<name>A0A6J2V8R7_CHACN</name>
<dbReference type="PANTHER" id="PTHR11757:SF19">
    <property type="entry name" value="PROLYL ENDOPEPTIDASE-LIKE"/>
    <property type="match status" value="1"/>
</dbReference>
<keyword evidence="2 6" id="KW-0645">Protease</keyword>
<dbReference type="AlphaFoldDB" id="A0A6J2V8R7"/>
<evidence type="ECO:0000259" key="8">
    <source>
        <dbReference type="Pfam" id="PF02897"/>
    </source>
</evidence>
<dbReference type="SUPFAM" id="SSF50993">
    <property type="entry name" value="Peptidase/esterase 'gauge' domain"/>
    <property type="match status" value="1"/>
</dbReference>
<keyword evidence="4 6" id="KW-0720">Serine protease</keyword>
<keyword evidence="9" id="KW-1185">Reference proteome</keyword>
<gene>
    <name evidence="10" type="primary">prepl</name>
</gene>
<dbReference type="InterPro" id="IPR051543">
    <property type="entry name" value="Serine_Peptidase_S9A"/>
</dbReference>
<dbReference type="GO" id="GO:0006508">
    <property type="term" value="P:proteolysis"/>
    <property type="evidence" value="ECO:0007669"/>
    <property type="project" value="UniProtKB-KW"/>
</dbReference>
<dbReference type="InterPro" id="IPR029058">
    <property type="entry name" value="AB_hydrolase_fold"/>
</dbReference>
<dbReference type="Gene3D" id="2.130.10.120">
    <property type="entry name" value="Prolyl oligopeptidase, N-terminal domain"/>
    <property type="match status" value="1"/>
</dbReference>
<evidence type="ECO:0000259" key="7">
    <source>
        <dbReference type="Pfam" id="PF00326"/>
    </source>
</evidence>
<feature type="domain" description="Peptidase S9 prolyl oligopeptidase catalytic" evidence="7">
    <location>
        <begin position="446"/>
        <end position="661"/>
    </location>
</feature>
<feature type="domain" description="Peptidase S9A N-terminal" evidence="8">
    <location>
        <begin position="104"/>
        <end position="371"/>
    </location>
</feature>
<comment type="similarity">
    <text evidence="1 6">Belongs to the peptidase S9A family.</text>
</comment>
<dbReference type="Proteomes" id="UP000504632">
    <property type="component" value="Chromosome 4"/>
</dbReference>
<proteinExistence type="inferred from homology"/>
<dbReference type="OrthoDB" id="248387at2759"/>
<dbReference type="PANTHER" id="PTHR11757">
    <property type="entry name" value="PROTEASE FAMILY S9A OLIGOPEPTIDASE"/>
    <property type="match status" value="1"/>
</dbReference>